<evidence type="ECO:0000256" key="6">
    <source>
        <dbReference type="ARBA" id="ARBA00024343"/>
    </source>
</evidence>
<sequence>MAMRTCTKKPSSRGHHRYVGVRQRPSGRWVSEIKDSLHKVRLWLGTFDTAEDAARAYDDAARALRGSNARTNFAYFPPTSSESSDASQPMEPPFSFEEGCMEEDDGLLGALRAKLFDGKGRRVLQAVAQTSCSFEDVYCSLNAMHMSKFYLEKESGMGMGVRQRAKGVGYGSLARTPHAPIPSMGLNLNDQI</sequence>
<feature type="domain" description="AP2/ERF" evidence="8">
    <location>
        <begin position="17"/>
        <end position="74"/>
    </location>
</feature>
<evidence type="ECO:0000256" key="1">
    <source>
        <dbReference type="ARBA" id="ARBA00004123"/>
    </source>
</evidence>
<keyword evidence="5" id="KW-0539">Nucleus</keyword>
<evidence type="ECO:0000256" key="4">
    <source>
        <dbReference type="ARBA" id="ARBA00023163"/>
    </source>
</evidence>
<organism evidence="9 10">
    <name type="scientific">Cucurbita argyrosperma subsp. sororia</name>
    <dbReference type="NCBI Taxonomy" id="37648"/>
    <lineage>
        <taxon>Eukaryota</taxon>
        <taxon>Viridiplantae</taxon>
        <taxon>Streptophyta</taxon>
        <taxon>Embryophyta</taxon>
        <taxon>Tracheophyta</taxon>
        <taxon>Spermatophyta</taxon>
        <taxon>Magnoliopsida</taxon>
        <taxon>eudicotyledons</taxon>
        <taxon>Gunneridae</taxon>
        <taxon>Pentapetalae</taxon>
        <taxon>rosids</taxon>
        <taxon>fabids</taxon>
        <taxon>Cucurbitales</taxon>
        <taxon>Cucurbitaceae</taxon>
        <taxon>Cucurbiteae</taxon>
        <taxon>Cucurbita</taxon>
    </lineage>
</organism>
<evidence type="ECO:0000313" key="10">
    <source>
        <dbReference type="Proteomes" id="UP000685013"/>
    </source>
</evidence>
<dbReference type="GO" id="GO:0005634">
    <property type="term" value="C:nucleus"/>
    <property type="evidence" value="ECO:0007669"/>
    <property type="project" value="UniProtKB-SubCell"/>
</dbReference>
<dbReference type="AlphaFoldDB" id="A0AAV6MFD5"/>
<dbReference type="GO" id="GO:0003700">
    <property type="term" value="F:DNA-binding transcription factor activity"/>
    <property type="evidence" value="ECO:0007669"/>
    <property type="project" value="InterPro"/>
</dbReference>
<evidence type="ECO:0000313" key="9">
    <source>
        <dbReference type="EMBL" id="KAG6579608.1"/>
    </source>
</evidence>
<name>A0AAV6MFD5_9ROSI</name>
<evidence type="ECO:0000256" key="5">
    <source>
        <dbReference type="ARBA" id="ARBA00023242"/>
    </source>
</evidence>
<accession>A0AAV6MFD5</accession>
<keyword evidence="3" id="KW-0238">DNA-binding</keyword>
<dbReference type="CDD" id="cd00018">
    <property type="entry name" value="AP2"/>
    <property type="match status" value="1"/>
</dbReference>
<keyword evidence="4" id="KW-0804">Transcription</keyword>
<dbReference type="GO" id="GO:0009877">
    <property type="term" value="P:nodulation"/>
    <property type="evidence" value="ECO:0007669"/>
    <property type="project" value="UniProtKB-ARBA"/>
</dbReference>
<comment type="caution">
    <text evidence="9">The sequence shown here is derived from an EMBL/GenBank/DDBJ whole genome shotgun (WGS) entry which is preliminary data.</text>
</comment>
<dbReference type="GO" id="GO:0003677">
    <property type="term" value="F:DNA binding"/>
    <property type="evidence" value="ECO:0007669"/>
    <property type="project" value="UniProtKB-KW"/>
</dbReference>
<dbReference type="Pfam" id="PF00847">
    <property type="entry name" value="AP2"/>
    <property type="match status" value="1"/>
</dbReference>
<dbReference type="PROSITE" id="PS51032">
    <property type="entry name" value="AP2_ERF"/>
    <property type="match status" value="1"/>
</dbReference>
<feature type="compositionally biased region" description="Basic residues" evidence="7">
    <location>
        <begin position="1"/>
        <end position="19"/>
    </location>
</feature>
<dbReference type="Proteomes" id="UP000685013">
    <property type="component" value="Chromosome 15"/>
</dbReference>
<feature type="region of interest" description="Disordered" evidence="7">
    <location>
        <begin position="1"/>
        <end position="20"/>
    </location>
</feature>
<dbReference type="PANTHER" id="PTHR31194:SF189">
    <property type="entry name" value="AP2_ERF DOMAIN-CONTAINING PROTEIN"/>
    <property type="match status" value="1"/>
</dbReference>
<dbReference type="InterPro" id="IPR050913">
    <property type="entry name" value="AP2/ERF_ERF"/>
</dbReference>
<evidence type="ECO:0000256" key="2">
    <source>
        <dbReference type="ARBA" id="ARBA00023015"/>
    </source>
</evidence>
<keyword evidence="10" id="KW-1185">Reference proteome</keyword>
<evidence type="ECO:0000256" key="3">
    <source>
        <dbReference type="ARBA" id="ARBA00023125"/>
    </source>
</evidence>
<evidence type="ECO:0000256" key="7">
    <source>
        <dbReference type="SAM" id="MobiDB-lite"/>
    </source>
</evidence>
<dbReference type="EMBL" id="JAGKQH010000015">
    <property type="protein sequence ID" value="KAG6579608.1"/>
    <property type="molecule type" value="Genomic_DNA"/>
</dbReference>
<dbReference type="PANTHER" id="PTHR31194">
    <property type="entry name" value="SHN SHINE , DNA BINDING / TRANSCRIPTION FACTOR"/>
    <property type="match status" value="1"/>
</dbReference>
<dbReference type="FunFam" id="3.30.730.10:FF:000005">
    <property type="entry name" value="ethylene-responsive transcription factor RAP2-11"/>
    <property type="match status" value="1"/>
</dbReference>
<proteinExistence type="inferred from homology"/>
<reference evidence="9 10" key="1">
    <citation type="journal article" date="2021" name="Hortic Res">
        <title>The domestication of Cucurbita argyrosperma as revealed by the genome of its wild relative.</title>
        <authorList>
            <person name="Barrera-Redondo J."/>
            <person name="Sanchez-de la Vega G."/>
            <person name="Aguirre-Liguori J.A."/>
            <person name="Castellanos-Morales G."/>
            <person name="Gutierrez-Guerrero Y.T."/>
            <person name="Aguirre-Dugua X."/>
            <person name="Aguirre-Planter E."/>
            <person name="Tenaillon M.I."/>
            <person name="Lira-Saade R."/>
            <person name="Eguiarte L.E."/>
        </authorList>
    </citation>
    <scope>NUCLEOTIDE SEQUENCE [LARGE SCALE GENOMIC DNA]</scope>
    <source>
        <strain evidence="9">JBR-2021</strain>
    </source>
</reference>
<comment type="subcellular location">
    <subcellularLocation>
        <location evidence="1">Nucleus</location>
    </subcellularLocation>
</comment>
<dbReference type="InterPro" id="IPR001471">
    <property type="entry name" value="AP2/ERF_dom"/>
</dbReference>
<keyword evidence="2" id="KW-0805">Transcription regulation</keyword>
<protein>
    <submittedName>
        <fullName evidence="9">Ethylene-responsive transcription factor RAP2-11</fullName>
    </submittedName>
</protein>
<feature type="non-terminal residue" evidence="9">
    <location>
        <position position="1"/>
    </location>
</feature>
<comment type="similarity">
    <text evidence="6">Belongs to the AP2/ERF transcription factor family. ERF subfamily.</text>
</comment>
<dbReference type="SMART" id="SM00380">
    <property type="entry name" value="AP2"/>
    <property type="match status" value="1"/>
</dbReference>
<evidence type="ECO:0000259" key="8">
    <source>
        <dbReference type="PROSITE" id="PS51032"/>
    </source>
</evidence>
<gene>
    <name evidence="9" type="primary">RAP2-11</name>
    <name evidence="9" type="ORF">SDJN03_24056</name>
</gene>